<evidence type="ECO:0000313" key="2">
    <source>
        <dbReference type="EMBL" id="KAA5406172.1"/>
    </source>
</evidence>
<dbReference type="RefSeq" id="WP_149950194.1">
    <property type="nucleotide sequence ID" value="NZ_JADNGG010000016.1"/>
</dbReference>
<evidence type="ECO:0000313" key="4">
    <source>
        <dbReference type="Proteomes" id="UP000325055"/>
    </source>
</evidence>
<dbReference type="Proteomes" id="UP000325055">
    <property type="component" value="Unassembled WGS sequence"/>
</dbReference>
<feature type="chain" id="PRO_5024275771" description="DUF4249 domain-containing protein" evidence="1">
    <location>
        <begin position="24"/>
        <end position="327"/>
    </location>
</feature>
<organism evidence="2 4">
    <name type="scientific">Bacteroides cellulosilyticus</name>
    <dbReference type="NCBI Taxonomy" id="246787"/>
    <lineage>
        <taxon>Bacteria</taxon>
        <taxon>Pseudomonadati</taxon>
        <taxon>Bacteroidota</taxon>
        <taxon>Bacteroidia</taxon>
        <taxon>Bacteroidales</taxon>
        <taxon>Bacteroidaceae</taxon>
        <taxon>Bacteroides</taxon>
    </lineage>
</organism>
<reference evidence="2 4" key="1">
    <citation type="journal article" date="2019" name="Nat. Med.">
        <title>A library of human gut bacterial isolates paired with longitudinal multiomics data enables mechanistic microbiome research.</title>
        <authorList>
            <person name="Poyet M."/>
            <person name="Groussin M."/>
            <person name="Gibbons S.M."/>
            <person name="Avila-Pacheco J."/>
            <person name="Jiang X."/>
            <person name="Kearney S.M."/>
            <person name="Perrotta A.R."/>
            <person name="Berdy B."/>
            <person name="Zhao S."/>
            <person name="Lieberman T.D."/>
            <person name="Swanson P.K."/>
            <person name="Smith M."/>
            <person name="Roesemann S."/>
            <person name="Alexander J.E."/>
            <person name="Rich S.A."/>
            <person name="Livny J."/>
            <person name="Vlamakis H."/>
            <person name="Clish C."/>
            <person name="Bullock K."/>
            <person name="Deik A."/>
            <person name="Scott J."/>
            <person name="Pierce K.A."/>
            <person name="Xavier R.J."/>
            <person name="Alm E.J."/>
        </authorList>
    </citation>
    <scope>NUCLEOTIDE SEQUENCE [LARGE SCALE GENOMIC DNA]</scope>
    <source>
        <strain evidence="2 4">BIOML-A7</strain>
    </source>
</reference>
<dbReference type="Proteomes" id="UP001266995">
    <property type="component" value="Unassembled WGS sequence"/>
</dbReference>
<comment type="caution">
    <text evidence="2">The sequence shown here is derived from an EMBL/GenBank/DDBJ whole genome shotgun (WGS) entry which is preliminary data.</text>
</comment>
<evidence type="ECO:0000313" key="3">
    <source>
        <dbReference type="EMBL" id="MDT4514584.1"/>
    </source>
</evidence>
<proteinExistence type="predicted"/>
<dbReference type="AlphaFoldDB" id="A0A5M6A5I3"/>
<name>A0A5M6A5I3_9BACE</name>
<evidence type="ECO:0000256" key="1">
    <source>
        <dbReference type="SAM" id="SignalP"/>
    </source>
</evidence>
<reference evidence="3" key="2">
    <citation type="submission" date="2023-08" db="EMBL/GenBank/DDBJ databases">
        <title>Reintroducing virulent viruses to syntetic microbiomes.</title>
        <authorList>
            <person name="Wilde J."/>
            <person name="Boyes R."/>
            <person name="Robinson A.V."/>
            <person name="Daisley B.A."/>
            <person name="Allen-Vercoe E."/>
        </authorList>
    </citation>
    <scope>NUCLEOTIDE SEQUENCE</scope>
    <source>
        <strain evidence="3">225I_12FAA</strain>
    </source>
</reference>
<evidence type="ECO:0008006" key="5">
    <source>
        <dbReference type="Google" id="ProtNLM"/>
    </source>
</evidence>
<feature type="signal peptide" evidence="1">
    <location>
        <begin position="1"/>
        <end position="23"/>
    </location>
</feature>
<dbReference type="PROSITE" id="PS51257">
    <property type="entry name" value="PROKAR_LIPOPROTEIN"/>
    <property type="match status" value="1"/>
</dbReference>
<keyword evidence="1" id="KW-0732">Signal</keyword>
<dbReference type="EMBL" id="JAVSNH010000002">
    <property type="protein sequence ID" value="MDT4514584.1"/>
    <property type="molecule type" value="Genomic_DNA"/>
</dbReference>
<sequence length="327" mass="37651">MKNCYLSLILIAFLSSCSNSLFQNEDSSLLALEENTIMDRSSLDILNKDSIAVMNNMYDAMDTILYPMVSFSIERISEGKLIINVPRLDKKYVYNNGKYPDLPETNVTINTGCFLQYRLHDKTIGGPENPWYYYNPDSIHATIPYYVEVPFYHPDDSRLLRLYLNPASFPQAPFDLRGRLYGITSFGTKQVKTMTEWWPSNGSYIEFRNNFNGFIENNQDSEDSRQQVNVVAEMVLNVTIDLDANHSGTYKCQFGSQTKYLQYTKGYNCLTCSFSERKTVKAYLNSTFTITMGFGGKDYNFIFYVLPGYRGDVLTSFNDAYLHMKFS</sequence>
<accession>A0A5M6A5I3</accession>
<protein>
    <recommendedName>
        <fullName evidence="5">DUF4249 domain-containing protein</fullName>
    </recommendedName>
</protein>
<dbReference type="EMBL" id="VVYW01000016">
    <property type="protein sequence ID" value="KAA5406172.1"/>
    <property type="molecule type" value="Genomic_DNA"/>
</dbReference>
<gene>
    <name evidence="2" type="ORF">F2Y86_18065</name>
    <name evidence="3" type="ORF">RO785_26820</name>
</gene>